<comment type="caution">
    <text evidence="3">The sequence shown here is derived from an EMBL/GenBank/DDBJ whole genome shotgun (WGS) entry which is preliminary data.</text>
</comment>
<dbReference type="Pfam" id="PF01425">
    <property type="entry name" value="Amidase"/>
    <property type="match status" value="1"/>
</dbReference>
<dbReference type="Proteomes" id="UP000540014">
    <property type="component" value="Unassembled WGS sequence"/>
</dbReference>
<name>A0A3E3E5K9_9FIRM</name>
<organism evidence="3 4">
    <name type="scientific">Faecalicoccus pleomorphus</name>
    <dbReference type="NCBI Taxonomy" id="1323"/>
    <lineage>
        <taxon>Bacteria</taxon>
        <taxon>Bacillati</taxon>
        <taxon>Bacillota</taxon>
        <taxon>Erysipelotrichia</taxon>
        <taxon>Erysipelotrichales</taxon>
        <taxon>Erysipelotrichaceae</taxon>
        <taxon>Faecalicoccus</taxon>
    </lineage>
</organism>
<gene>
    <name evidence="3" type="ORF">DXC78_04640</name>
    <name evidence="2" type="ORF">HF861_06125</name>
</gene>
<dbReference type="Proteomes" id="UP000260721">
    <property type="component" value="Unassembled WGS sequence"/>
</dbReference>
<dbReference type="EMBL" id="QUSK01000008">
    <property type="protein sequence ID" value="RGD76964.1"/>
    <property type="molecule type" value="Genomic_DNA"/>
</dbReference>
<proteinExistence type="predicted"/>
<evidence type="ECO:0000313" key="4">
    <source>
        <dbReference type="Proteomes" id="UP000260721"/>
    </source>
</evidence>
<protein>
    <recommendedName>
        <fullName evidence="1">Amidase domain-containing protein</fullName>
    </recommendedName>
</protein>
<evidence type="ECO:0000313" key="2">
    <source>
        <dbReference type="EMBL" id="NME44462.1"/>
    </source>
</evidence>
<dbReference type="SUPFAM" id="SSF75304">
    <property type="entry name" value="Amidase signature (AS) enzymes"/>
    <property type="match status" value="1"/>
</dbReference>
<dbReference type="InterPro" id="IPR036928">
    <property type="entry name" value="AS_sf"/>
</dbReference>
<reference evidence="2 5" key="2">
    <citation type="submission" date="2020-04" db="EMBL/GenBank/DDBJ databases">
        <authorList>
            <person name="Hitch T.C.A."/>
            <person name="Wylensek D."/>
            <person name="Clavel T."/>
        </authorList>
    </citation>
    <scope>NUCLEOTIDE SEQUENCE [LARGE SCALE GENOMIC DNA]</scope>
    <source>
        <strain evidence="2 5">BSM-383-APC-22F</strain>
    </source>
</reference>
<dbReference type="EMBL" id="JABAFR010000012">
    <property type="protein sequence ID" value="NME44462.1"/>
    <property type="molecule type" value="Genomic_DNA"/>
</dbReference>
<reference evidence="3 4" key="1">
    <citation type="submission" date="2018-08" db="EMBL/GenBank/DDBJ databases">
        <title>A genome reference for cultivated species of the human gut microbiota.</title>
        <authorList>
            <person name="Zou Y."/>
            <person name="Xue W."/>
            <person name="Luo G."/>
        </authorList>
    </citation>
    <scope>NUCLEOTIDE SEQUENCE [LARGE SCALE GENOMIC DNA]</scope>
    <source>
        <strain evidence="3 4">TF08-11</strain>
    </source>
</reference>
<dbReference type="InterPro" id="IPR023631">
    <property type="entry name" value="Amidase_dom"/>
</dbReference>
<evidence type="ECO:0000259" key="1">
    <source>
        <dbReference type="Pfam" id="PF01425"/>
    </source>
</evidence>
<feature type="domain" description="Amidase" evidence="1">
    <location>
        <begin position="92"/>
        <end position="131"/>
    </location>
</feature>
<sequence length="324" mass="36307">MNKIITYAKKTMLAIKNPYGSVVRVFPNALNAFENSENVLFLGVKDHSSIPHKLVHLLESNNMILHTIDSCSLGGRAIDYRLFHPIHGGYMTGSSSGTALNVFLGINDIGVGTDGGGSVLAPALSLNLFGFISPLIEWEYMEGFRKQSTDGISFVPSIGFISKDLQLILDAISLTLQTDPKNHNRIDIFEVNKEINYNDRKTCMNYLQEQLSKYDVVVEYNRNIDVFGKGDSIYGHYDLRTQEEQKKSNKGLLRVANMVGATALAIPSNELSSGYVLFCKSDLASIRKMLSIAPKYCQKEDEMTKKYFGNIDMYFDEGYFNRKV</sequence>
<dbReference type="RefSeq" id="WP_117445933.1">
    <property type="nucleotide sequence ID" value="NZ_CAMNNH010000004.1"/>
</dbReference>
<dbReference type="Gene3D" id="3.90.1300.10">
    <property type="entry name" value="Amidase signature (AS) domain"/>
    <property type="match status" value="1"/>
</dbReference>
<evidence type="ECO:0000313" key="3">
    <source>
        <dbReference type="EMBL" id="RGD76964.1"/>
    </source>
</evidence>
<accession>A0A3E3E5K9</accession>
<dbReference type="AlphaFoldDB" id="A0A3E3E5K9"/>
<evidence type="ECO:0000313" key="5">
    <source>
        <dbReference type="Proteomes" id="UP000540014"/>
    </source>
</evidence>